<comment type="caution">
    <text evidence="1">The sequence shown here is derived from an EMBL/GenBank/DDBJ whole genome shotgun (WGS) entry which is preliminary data.</text>
</comment>
<accession>A0ABQ5SGN8</accession>
<gene>
    <name evidence="1" type="ORF">VaNZ11_013262</name>
</gene>
<feature type="non-terminal residue" evidence="1">
    <location>
        <position position="1"/>
    </location>
</feature>
<evidence type="ECO:0000313" key="1">
    <source>
        <dbReference type="EMBL" id="GLI68771.1"/>
    </source>
</evidence>
<dbReference type="InterPro" id="IPR027417">
    <property type="entry name" value="P-loop_NTPase"/>
</dbReference>
<dbReference type="Proteomes" id="UP001165090">
    <property type="component" value="Unassembled WGS sequence"/>
</dbReference>
<organism evidence="1 2">
    <name type="scientific">Volvox africanus</name>
    <dbReference type="NCBI Taxonomy" id="51714"/>
    <lineage>
        <taxon>Eukaryota</taxon>
        <taxon>Viridiplantae</taxon>
        <taxon>Chlorophyta</taxon>
        <taxon>core chlorophytes</taxon>
        <taxon>Chlorophyceae</taxon>
        <taxon>CS clade</taxon>
        <taxon>Chlamydomonadales</taxon>
        <taxon>Volvocaceae</taxon>
        <taxon>Volvox</taxon>
    </lineage>
</organism>
<sequence>AMTRIVQYLPRAVTPRFRKAYHSVGTHPAGSKALDLLTGGGYPAGSIIEASESVILRSHASLAVPSEKTRGFTFRSKPIVSLCGSQIQGSDLKPCWQLAWLAAAAAYKRGWKVTACSAAACLDFGAERGLTARDKFARTSVAQPQALLDVVRSVERDCSLIMVDSWARIAEAAAAPAGPDSSAIRAMRNRRLAGFLRQLSSRLLLHKAQEDNIDNDNGCMIGARSQGYVSRNWPAPSVIVCSTGQKGHGSVLQHYATMRLRVSEHREYDTAEDGPGHMVVEMLKGPAVNTRMPITQTRVYLSSRTTDVLSFTDVQDPCAALDLLMGTEGLGLVRKMPCNVSSLKNSMSVAKQTAEHDVYA</sequence>
<name>A0ABQ5SGN8_9CHLO</name>
<evidence type="ECO:0000313" key="2">
    <source>
        <dbReference type="Proteomes" id="UP001165090"/>
    </source>
</evidence>
<dbReference type="Gene3D" id="3.40.50.300">
    <property type="entry name" value="P-loop containing nucleotide triphosphate hydrolases"/>
    <property type="match status" value="1"/>
</dbReference>
<reference evidence="1 2" key="1">
    <citation type="journal article" date="2023" name="IScience">
        <title>Expanded male sex-determining region conserved during the evolution of homothallism in the green alga Volvox.</title>
        <authorList>
            <person name="Yamamoto K."/>
            <person name="Matsuzaki R."/>
            <person name="Mahakham W."/>
            <person name="Heman W."/>
            <person name="Sekimoto H."/>
            <person name="Kawachi M."/>
            <person name="Minakuchi Y."/>
            <person name="Toyoda A."/>
            <person name="Nozaki H."/>
        </authorList>
    </citation>
    <scope>NUCLEOTIDE SEQUENCE [LARGE SCALE GENOMIC DNA]</scope>
    <source>
        <strain evidence="1 2">NIES-4468</strain>
    </source>
</reference>
<dbReference type="EMBL" id="BSDZ01000080">
    <property type="protein sequence ID" value="GLI68771.1"/>
    <property type="molecule type" value="Genomic_DNA"/>
</dbReference>
<proteinExistence type="predicted"/>
<keyword evidence="2" id="KW-1185">Reference proteome</keyword>
<protein>
    <submittedName>
        <fullName evidence="1">Uncharacterized protein</fullName>
    </submittedName>
</protein>